<dbReference type="AlphaFoldDB" id="A0AAU9JME8"/>
<evidence type="ECO:0000313" key="1">
    <source>
        <dbReference type="EMBL" id="CAG9328426.1"/>
    </source>
</evidence>
<evidence type="ECO:0000313" key="2">
    <source>
        <dbReference type="Proteomes" id="UP001162131"/>
    </source>
</evidence>
<dbReference type="Proteomes" id="UP001162131">
    <property type="component" value="Unassembled WGS sequence"/>
</dbReference>
<reference evidence="1" key="1">
    <citation type="submission" date="2021-09" db="EMBL/GenBank/DDBJ databases">
        <authorList>
            <consortium name="AG Swart"/>
            <person name="Singh M."/>
            <person name="Singh A."/>
            <person name="Seah K."/>
            <person name="Emmerich C."/>
        </authorList>
    </citation>
    <scope>NUCLEOTIDE SEQUENCE</scope>
    <source>
        <strain evidence="1">ATCC30299</strain>
    </source>
</reference>
<keyword evidence="2" id="KW-1185">Reference proteome</keyword>
<comment type="caution">
    <text evidence="1">The sequence shown here is derived from an EMBL/GenBank/DDBJ whole genome shotgun (WGS) entry which is preliminary data.</text>
</comment>
<sequence>MNLDISTHAKESAARLGHFCQKRTRSQNLRKKWNIVDTQQLVFYMGCLLMTNKNNWFNLNFYHRIFHHLEIRLESKINFLYSSINPVEFFIILPQIN</sequence>
<protein>
    <recommendedName>
        <fullName evidence="3">PiggyBac transposable element-derived protein domain-containing protein</fullName>
    </recommendedName>
</protein>
<evidence type="ECO:0008006" key="3">
    <source>
        <dbReference type="Google" id="ProtNLM"/>
    </source>
</evidence>
<dbReference type="EMBL" id="CAJZBQ010000046">
    <property type="protein sequence ID" value="CAG9328426.1"/>
    <property type="molecule type" value="Genomic_DNA"/>
</dbReference>
<gene>
    <name evidence="1" type="ORF">BSTOLATCC_MIC46427</name>
</gene>
<accession>A0AAU9JME8</accession>
<name>A0AAU9JME8_9CILI</name>
<organism evidence="1 2">
    <name type="scientific">Blepharisma stoltei</name>
    <dbReference type="NCBI Taxonomy" id="1481888"/>
    <lineage>
        <taxon>Eukaryota</taxon>
        <taxon>Sar</taxon>
        <taxon>Alveolata</taxon>
        <taxon>Ciliophora</taxon>
        <taxon>Postciliodesmatophora</taxon>
        <taxon>Heterotrichea</taxon>
        <taxon>Heterotrichida</taxon>
        <taxon>Blepharismidae</taxon>
        <taxon>Blepharisma</taxon>
    </lineage>
</organism>
<proteinExistence type="predicted"/>